<protein>
    <submittedName>
        <fullName evidence="1">TIGR04140 family protein</fullName>
    </submittedName>
</protein>
<dbReference type="AlphaFoldDB" id="A0A2Z2MI24"/>
<reference evidence="1 2" key="1">
    <citation type="submission" date="2016-03" db="EMBL/GenBank/DDBJ databases">
        <title>Complete genome sequence of Thermococcus profundus strain DT5432.</title>
        <authorList>
            <person name="Oger P.M."/>
        </authorList>
    </citation>
    <scope>NUCLEOTIDE SEQUENCE [LARGE SCALE GENOMIC DNA]</scope>
    <source>
        <strain evidence="1 2">DT 5432</strain>
    </source>
</reference>
<dbReference type="Proteomes" id="UP000250179">
    <property type="component" value="Chromosome"/>
</dbReference>
<accession>A0A2Z2MI24</accession>
<evidence type="ECO:0000313" key="1">
    <source>
        <dbReference type="EMBL" id="ASJ02081.1"/>
    </source>
</evidence>
<gene>
    <name evidence="1" type="ORF">A3L09_01770</name>
</gene>
<dbReference type="GeneID" id="33319098"/>
<keyword evidence="2" id="KW-1185">Reference proteome</keyword>
<dbReference type="RefSeq" id="WP_088857347.1">
    <property type="nucleotide sequence ID" value="NZ_CP014862.1"/>
</dbReference>
<name>A0A2Z2MI24_THEPR</name>
<proteinExistence type="predicted"/>
<evidence type="ECO:0000313" key="2">
    <source>
        <dbReference type="Proteomes" id="UP000250179"/>
    </source>
</evidence>
<dbReference type="InterPro" id="IPR026486">
    <property type="entry name" value="CHP_AF_0576"/>
</dbReference>
<dbReference type="NCBIfam" id="TIGR04140">
    <property type="entry name" value="chp_AF_0576"/>
    <property type="match status" value="1"/>
</dbReference>
<dbReference type="EMBL" id="CP014862">
    <property type="protein sequence ID" value="ASJ02081.1"/>
    <property type="molecule type" value="Genomic_DNA"/>
</dbReference>
<organism evidence="1 2">
    <name type="scientific">Thermococcus profundus</name>
    <dbReference type="NCBI Taxonomy" id="49899"/>
    <lineage>
        <taxon>Archaea</taxon>
        <taxon>Methanobacteriati</taxon>
        <taxon>Methanobacteriota</taxon>
        <taxon>Thermococci</taxon>
        <taxon>Thermococcales</taxon>
        <taxon>Thermococcaceae</taxon>
        <taxon>Thermococcus</taxon>
    </lineage>
</organism>
<dbReference type="OrthoDB" id="102522at2157"/>
<sequence>MKREILTPIPLKELEEILLRSGSGIELRFAGKIERNGIPLNRVLIEGKAEETRKFLKFLMRARAGG</sequence>
<dbReference type="KEGG" id="tprf:A3L09_01770"/>